<keyword evidence="5 6" id="KW-0472">Membrane</keyword>
<dbReference type="AlphaFoldDB" id="A0A4Q0Y3A6"/>
<name>A0A4Q0Y3A6_9BACT</name>
<keyword evidence="3 6" id="KW-0812">Transmembrane</keyword>
<dbReference type="Pfam" id="PF01810">
    <property type="entry name" value="LysE"/>
    <property type="match status" value="1"/>
</dbReference>
<comment type="caution">
    <text evidence="7">The sequence shown here is derived from an EMBL/GenBank/DDBJ whole genome shotgun (WGS) entry which is preliminary data.</text>
</comment>
<dbReference type="EMBL" id="PDKO01000001">
    <property type="protein sequence ID" value="RXJ64626.1"/>
    <property type="molecule type" value="Genomic_DNA"/>
</dbReference>
<dbReference type="GO" id="GO:0005886">
    <property type="term" value="C:plasma membrane"/>
    <property type="evidence" value="ECO:0007669"/>
    <property type="project" value="UniProtKB-SubCell"/>
</dbReference>
<dbReference type="OrthoDB" id="7659099at2"/>
<protein>
    <recommendedName>
        <fullName evidence="9">Lysine transporter LysE</fullName>
    </recommendedName>
</protein>
<reference evidence="7 8" key="1">
    <citation type="submission" date="2017-10" db="EMBL/GenBank/DDBJ databases">
        <title>Genomics of the genus Arcobacter.</title>
        <authorList>
            <person name="Perez-Cataluna A."/>
            <person name="Figueras M.J."/>
        </authorList>
    </citation>
    <scope>NUCLEOTIDE SEQUENCE [LARGE SCALE GENOMIC DNA]</scope>
    <source>
        <strain evidence="7 8">DSM 24636</strain>
    </source>
</reference>
<evidence type="ECO:0000313" key="7">
    <source>
        <dbReference type="EMBL" id="RXJ64626.1"/>
    </source>
</evidence>
<dbReference type="InterPro" id="IPR001123">
    <property type="entry name" value="LeuE-type"/>
</dbReference>
<feature type="transmembrane region" description="Helical" evidence="6">
    <location>
        <begin position="117"/>
        <end position="144"/>
    </location>
</feature>
<comment type="subcellular location">
    <subcellularLocation>
        <location evidence="1">Cell membrane</location>
        <topology evidence="1">Multi-pass membrane protein</topology>
    </subcellularLocation>
</comment>
<proteinExistence type="predicted"/>
<keyword evidence="2" id="KW-1003">Cell membrane</keyword>
<evidence type="ECO:0008006" key="9">
    <source>
        <dbReference type="Google" id="ProtNLM"/>
    </source>
</evidence>
<keyword evidence="4 6" id="KW-1133">Transmembrane helix</keyword>
<dbReference type="PANTHER" id="PTHR30086">
    <property type="entry name" value="ARGININE EXPORTER PROTEIN ARGO"/>
    <property type="match status" value="1"/>
</dbReference>
<evidence type="ECO:0000256" key="5">
    <source>
        <dbReference type="ARBA" id="ARBA00023136"/>
    </source>
</evidence>
<evidence type="ECO:0000256" key="4">
    <source>
        <dbReference type="ARBA" id="ARBA00022989"/>
    </source>
</evidence>
<feature type="transmembrane region" description="Helical" evidence="6">
    <location>
        <begin position="75"/>
        <end position="97"/>
    </location>
</feature>
<evidence type="ECO:0000256" key="3">
    <source>
        <dbReference type="ARBA" id="ARBA00022692"/>
    </source>
</evidence>
<dbReference type="PANTHER" id="PTHR30086:SF20">
    <property type="entry name" value="ARGININE EXPORTER PROTEIN ARGO-RELATED"/>
    <property type="match status" value="1"/>
</dbReference>
<dbReference type="GO" id="GO:0015171">
    <property type="term" value="F:amino acid transmembrane transporter activity"/>
    <property type="evidence" value="ECO:0007669"/>
    <property type="project" value="TreeGrafter"/>
</dbReference>
<dbReference type="Proteomes" id="UP000290191">
    <property type="component" value="Unassembled WGS sequence"/>
</dbReference>
<feature type="transmembrane region" description="Helical" evidence="6">
    <location>
        <begin position="6"/>
        <end position="29"/>
    </location>
</feature>
<evidence type="ECO:0000256" key="2">
    <source>
        <dbReference type="ARBA" id="ARBA00022475"/>
    </source>
</evidence>
<dbReference type="STRING" id="877500.GCA_000935065_02459"/>
<dbReference type="RefSeq" id="WP_129081022.1">
    <property type="nucleotide sequence ID" value="NZ_CP041070.1"/>
</dbReference>
<accession>A0A4Q0Y3A6</accession>
<evidence type="ECO:0000256" key="6">
    <source>
        <dbReference type="SAM" id="Phobius"/>
    </source>
</evidence>
<gene>
    <name evidence="7" type="ORF">CRV06_01320</name>
</gene>
<sequence length="211" mass="23436">MEFFSYDLFIAVSIYILGISSPGPSNLAIAHTSIHAGRKAGVFFALGITFGSFFWGVLAASGLKPILTEYGNFLYFLKILGGLYFLYLAYISFSLVLKKEDKRVKTVQNNDSFFKYFISGVMMHLLNPKAIAVWVAIIAVALPINSNSVSVYLPVLVCLPLGIIVFIGYAFMFSTKKVVKKYFDLKRYIDSLVGATFAIVGLKLLFDNDNK</sequence>
<feature type="transmembrane region" description="Helical" evidence="6">
    <location>
        <begin position="41"/>
        <end position="63"/>
    </location>
</feature>
<evidence type="ECO:0000256" key="1">
    <source>
        <dbReference type="ARBA" id="ARBA00004651"/>
    </source>
</evidence>
<evidence type="ECO:0000313" key="8">
    <source>
        <dbReference type="Proteomes" id="UP000290191"/>
    </source>
</evidence>
<organism evidence="7 8">
    <name type="scientific">Halarcobacter anaerophilus</name>
    <dbReference type="NCBI Taxonomy" id="877500"/>
    <lineage>
        <taxon>Bacteria</taxon>
        <taxon>Pseudomonadati</taxon>
        <taxon>Campylobacterota</taxon>
        <taxon>Epsilonproteobacteria</taxon>
        <taxon>Campylobacterales</taxon>
        <taxon>Arcobacteraceae</taxon>
        <taxon>Halarcobacter</taxon>
    </lineage>
</organism>
<feature type="transmembrane region" description="Helical" evidence="6">
    <location>
        <begin position="150"/>
        <end position="173"/>
    </location>
</feature>
<keyword evidence="8" id="KW-1185">Reference proteome</keyword>